<gene>
    <name evidence="3" type="ORF">CVLEPA_LOCUS27886</name>
</gene>
<feature type="region of interest" description="Disordered" evidence="1">
    <location>
        <begin position="1"/>
        <end position="33"/>
    </location>
</feature>
<keyword evidence="2" id="KW-1133">Transmembrane helix</keyword>
<feature type="transmembrane region" description="Helical" evidence="2">
    <location>
        <begin position="75"/>
        <end position="96"/>
    </location>
</feature>
<accession>A0ABP0GS27</accession>
<organism evidence="3 4">
    <name type="scientific">Clavelina lepadiformis</name>
    <name type="common">Light-bulb sea squirt</name>
    <name type="synonym">Ascidia lepadiformis</name>
    <dbReference type="NCBI Taxonomy" id="159417"/>
    <lineage>
        <taxon>Eukaryota</taxon>
        <taxon>Metazoa</taxon>
        <taxon>Chordata</taxon>
        <taxon>Tunicata</taxon>
        <taxon>Ascidiacea</taxon>
        <taxon>Aplousobranchia</taxon>
        <taxon>Clavelinidae</taxon>
        <taxon>Clavelina</taxon>
    </lineage>
</organism>
<name>A0ABP0GS27_CLALP</name>
<sequence length="171" mass="18841">MSGQNSNTTIAIRNNEATSTFPGSTDNNGRQMPRNTASRIAITRIFGACFFMIPSICLITFGAMQLDEDEFEAKAFIVFGAVLFFIAAFALVQYCVHFHKQSLIQQSNSRRATSRSNENGNCQPGQINVAYINYPLPELAEESALPSYEAVTKESAPPSYEEAIHDTDEPS</sequence>
<evidence type="ECO:0000313" key="3">
    <source>
        <dbReference type="EMBL" id="CAK8694520.1"/>
    </source>
</evidence>
<reference evidence="3 4" key="1">
    <citation type="submission" date="2024-02" db="EMBL/GenBank/DDBJ databases">
        <authorList>
            <person name="Daric V."/>
            <person name="Darras S."/>
        </authorList>
    </citation>
    <scope>NUCLEOTIDE SEQUENCE [LARGE SCALE GENOMIC DNA]</scope>
</reference>
<feature type="region of interest" description="Disordered" evidence="1">
    <location>
        <begin position="147"/>
        <end position="171"/>
    </location>
</feature>
<proteinExistence type="predicted"/>
<evidence type="ECO:0000313" key="4">
    <source>
        <dbReference type="Proteomes" id="UP001642483"/>
    </source>
</evidence>
<feature type="compositionally biased region" description="Basic and acidic residues" evidence="1">
    <location>
        <begin position="162"/>
        <end position="171"/>
    </location>
</feature>
<keyword evidence="4" id="KW-1185">Reference proteome</keyword>
<evidence type="ECO:0000256" key="2">
    <source>
        <dbReference type="SAM" id="Phobius"/>
    </source>
</evidence>
<dbReference type="Proteomes" id="UP001642483">
    <property type="component" value="Unassembled WGS sequence"/>
</dbReference>
<dbReference type="EMBL" id="CAWYQH010000141">
    <property type="protein sequence ID" value="CAK8694520.1"/>
    <property type="molecule type" value="Genomic_DNA"/>
</dbReference>
<comment type="caution">
    <text evidence="3">The sequence shown here is derived from an EMBL/GenBank/DDBJ whole genome shotgun (WGS) entry which is preliminary data.</text>
</comment>
<protein>
    <submittedName>
        <fullName evidence="3">Uncharacterized protein</fullName>
    </submittedName>
</protein>
<evidence type="ECO:0000256" key="1">
    <source>
        <dbReference type="SAM" id="MobiDB-lite"/>
    </source>
</evidence>
<feature type="transmembrane region" description="Helical" evidence="2">
    <location>
        <begin position="41"/>
        <end position="63"/>
    </location>
</feature>
<keyword evidence="2" id="KW-0472">Membrane</keyword>
<keyword evidence="2" id="KW-0812">Transmembrane</keyword>